<name>A0ABW0EV98_9PSEU</name>
<dbReference type="InterPro" id="IPR036890">
    <property type="entry name" value="HATPase_C_sf"/>
</dbReference>
<feature type="domain" description="Histidine kinase/HSP90-like ATPase" evidence="2">
    <location>
        <begin position="42"/>
        <end position="149"/>
    </location>
</feature>
<dbReference type="Gene3D" id="3.30.565.10">
    <property type="entry name" value="Histidine kinase-like ATPase, C-terminal domain"/>
    <property type="match status" value="1"/>
</dbReference>
<dbReference type="Proteomes" id="UP001596157">
    <property type="component" value="Unassembled WGS sequence"/>
</dbReference>
<accession>A0ABW0EV98</accession>
<keyword evidence="3" id="KW-0547">Nucleotide-binding</keyword>
<comment type="caution">
    <text evidence="3">The sequence shown here is derived from an EMBL/GenBank/DDBJ whole genome shotgun (WGS) entry which is preliminary data.</text>
</comment>
<evidence type="ECO:0000256" key="1">
    <source>
        <dbReference type="ARBA" id="ARBA00022527"/>
    </source>
</evidence>
<dbReference type="Pfam" id="PF13581">
    <property type="entry name" value="HATPase_c_2"/>
    <property type="match status" value="1"/>
</dbReference>
<dbReference type="GO" id="GO:0005524">
    <property type="term" value="F:ATP binding"/>
    <property type="evidence" value="ECO:0007669"/>
    <property type="project" value="UniProtKB-KW"/>
</dbReference>
<keyword evidence="1" id="KW-0723">Serine/threonine-protein kinase</keyword>
<evidence type="ECO:0000313" key="4">
    <source>
        <dbReference type="Proteomes" id="UP001596157"/>
    </source>
</evidence>
<organism evidence="3 4">
    <name type="scientific">Actinokineospora guangxiensis</name>
    <dbReference type="NCBI Taxonomy" id="1490288"/>
    <lineage>
        <taxon>Bacteria</taxon>
        <taxon>Bacillati</taxon>
        <taxon>Actinomycetota</taxon>
        <taxon>Actinomycetes</taxon>
        <taxon>Pseudonocardiales</taxon>
        <taxon>Pseudonocardiaceae</taxon>
        <taxon>Actinokineospora</taxon>
    </lineage>
</organism>
<sequence length="162" mass="16759">MPEPAPRHRGDGPPSSPAAGLVVTNLGEGATLHLRVPGLPEVTDARRRLHAWLTAAHLGSDLVDDVVLAAQELLVNAAEHAYLAHHARPVHLLARLTAPRLTVSVTDTGSWQAPALDPGHRGHGLTMVRALADGVEITSLSAGTQVTATFTTGPRGTGQAAG</sequence>
<dbReference type="CDD" id="cd16936">
    <property type="entry name" value="HATPase_RsbW-like"/>
    <property type="match status" value="1"/>
</dbReference>
<keyword evidence="4" id="KW-1185">Reference proteome</keyword>
<dbReference type="RefSeq" id="WP_378251153.1">
    <property type="nucleotide sequence ID" value="NZ_JBHSKF010000024.1"/>
</dbReference>
<dbReference type="PANTHER" id="PTHR35526:SF3">
    <property type="entry name" value="ANTI-SIGMA-F FACTOR RSBW"/>
    <property type="match status" value="1"/>
</dbReference>
<reference evidence="4" key="1">
    <citation type="journal article" date="2019" name="Int. J. Syst. Evol. Microbiol.">
        <title>The Global Catalogue of Microorganisms (GCM) 10K type strain sequencing project: providing services to taxonomists for standard genome sequencing and annotation.</title>
        <authorList>
            <consortium name="The Broad Institute Genomics Platform"/>
            <consortium name="The Broad Institute Genome Sequencing Center for Infectious Disease"/>
            <person name="Wu L."/>
            <person name="Ma J."/>
        </authorList>
    </citation>
    <scope>NUCLEOTIDE SEQUENCE [LARGE SCALE GENOMIC DNA]</scope>
    <source>
        <strain evidence="4">CCUG 59778</strain>
    </source>
</reference>
<dbReference type="InterPro" id="IPR003594">
    <property type="entry name" value="HATPase_dom"/>
</dbReference>
<evidence type="ECO:0000313" key="3">
    <source>
        <dbReference type="EMBL" id="MFC5291237.1"/>
    </source>
</evidence>
<keyword evidence="1" id="KW-0418">Kinase</keyword>
<protein>
    <submittedName>
        <fullName evidence="3">ATP-binding protein</fullName>
    </submittedName>
</protein>
<keyword evidence="1" id="KW-0808">Transferase</keyword>
<keyword evidence="3" id="KW-0067">ATP-binding</keyword>
<dbReference type="PANTHER" id="PTHR35526">
    <property type="entry name" value="ANTI-SIGMA-F FACTOR RSBW-RELATED"/>
    <property type="match status" value="1"/>
</dbReference>
<proteinExistence type="predicted"/>
<gene>
    <name evidence="3" type="ORF">ACFPM7_29665</name>
</gene>
<dbReference type="InterPro" id="IPR050267">
    <property type="entry name" value="Anti-sigma-factor_SerPK"/>
</dbReference>
<evidence type="ECO:0000259" key="2">
    <source>
        <dbReference type="Pfam" id="PF13581"/>
    </source>
</evidence>
<dbReference type="EMBL" id="JBHSKF010000024">
    <property type="protein sequence ID" value="MFC5291237.1"/>
    <property type="molecule type" value="Genomic_DNA"/>
</dbReference>
<dbReference type="SUPFAM" id="SSF55874">
    <property type="entry name" value="ATPase domain of HSP90 chaperone/DNA topoisomerase II/histidine kinase"/>
    <property type="match status" value="1"/>
</dbReference>